<dbReference type="PANTHER" id="PTHR33963">
    <property type="entry name" value="MKRN2 OPPOSITE STRAND PROTEIN"/>
    <property type="match status" value="1"/>
</dbReference>
<dbReference type="InterPro" id="IPR032016">
    <property type="entry name" value="MKRN2OS-like"/>
</dbReference>
<protein>
    <submittedName>
        <fullName evidence="2">MKRN2 opposite strand protein MKRN2 antisense RNA 1 MKRN2 antisense gene protein 1</fullName>
    </submittedName>
</protein>
<evidence type="ECO:0000259" key="1">
    <source>
        <dbReference type="Pfam" id="PF16044"/>
    </source>
</evidence>
<dbReference type="InterPro" id="IPR053921">
    <property type="entry name" value="MKRN2OS-like_C"/>
</dbReference>
<reference evidence="2 3" key="1">
    <citation type="submission" date="2019-02" db="EMBL/GenBank/DDBJ databases">
        <title>Opniocepnalus argus genome.</title>
        <authorList>
            <person name="Zhou C."/>
            <person name="Xiao S."/>
        </authorList>
    </citation>
    <scope>NUCLEOTIDE SEQUENCE [LARGE SCALE GENOMIC DNA]</scope>
    <source>
        <strain evidence="2">OARG1902GOOAL</strain>
        <tissue evidence="2">Muscle</tissue>
    </source>
</reference>
<gene>
    <name evidence="2" type="ORF">EXN66_Car006054</name>
</gene>
<organism evidence="2 3">
    <name type="scientific">Channa argus</name>
    <name type="common">Northern snakehead</name>
    <name type="synonym">Ophicephalus argus</name>
    <dbReference type="NCBI Taxonomy" id="215402"/>
    <lineage>
        <taxon>Eukaryota</taxon>
        <taxon>Metazoa</taxon>
        <taxon>Chordata</taxon>
        <taxon>Craniata</taxon>
        <taxon>Vertebrata</taxon>
        <taxon>Euteleostomi</taxon>
        <taxon>Actinopterygii</taxon>
        <taxon>Neopterygii</taxon>
        <taxon>Teleostei</taxon>
        <taxon>Neoteleostei</taxon>
        <taxon>Acanthomorphata</taxon>
        <taxon>Anabantaria</taxon>
        <taxon>Anabantiformes</taxon>
        <taxon>Channoidei</taxon>
        <taxon>Channidae</taxon>
        <taxon>Channa</taxon>
    </lineage>
</organism>
<sequence length="222" mass="25122">MGFRDLLQFRHCDRTIFTLGDPAGPTALRCPICCQAVRFGLMEAPVRIQTPIRDGHQAACSFLITSQVGAAGFSEENESELHVGISNSKGVVFSYTELGVLHQQVGWEQSIIVPLVAPGNDTLSFRMLWDTQLETFSNLNTWTGDRFQEQREFGSCCYGFALSYINHVMRSEGSEPITREHFTSQYILHRMEAASKYLSVYQDVCQHGYHSTAESYRSWPTY</sequence>
<dbReference type="PANTHER" id="PTHR33963:SF2">
    <property type="entry name" value="MKRN2 OPPOSITE STRAND PROTEIN"/>
    <property type="match status" value="1"/>
</dbReference>
<accession>A0A6G1PJ75</accession>
<name>A0A6G1PJ75_CHAAH</name>
<dbReference type="AlphaFoldDB" id="A0A6G1PJ75"/>
<feature type="domain" description="MKRN2 opposite strand protein-like C-terminal" evidence="1">
    <location>
        <begin position="45"/>
        <end position="204"/>
    </location>
</feature>
<dbReference type="Proteomes" id="UP000503349">
    <property type="component" value="Chromosome 5"/>
</dbReference>
<keyword evidence="3" id="KW-1185">Reference proteome</keyword>
<evidence type="ECO:0000313" key="3">
    <source>
        <dbReference type="Proteomes" id="UP000503349"/>
    </source>
</evidence>
<dbReference type="Pfam" id="PF16044">
    <property type="entry name" value="DUF4796_C"/>
    <property type="match status" value="1"/>
</dbReference>
<proteinExistence type="predicted"/>
<reference evidence="3" key="2">
    <citation type="submission" date="2019-02" db="EMBL/GenBank/DDBJ databases">
        <title>Opniocepnalus argus Var Kimnra genome.</title>
        <authorList>
            <person name="Zhou C."/>
            <person name="Xiao S."/>
        </authorList>
    </citation>
    <scope>NUCLEOTIDE SEQUENCE [LARGE SCALE GENOMIC DNA]</scope>
</reference>
<evidence type="ECO:0000313" key="2">
    <source>
        <dbReference type="EMBL" id="KAF3690381.1"/>
    </source>
</evidence>
<dbReference type="EMBL" id="CM015716">
    <property type="protein sequence ID" value="KAF3690381.1"/>
    <property type="molecule type" value="Genomic_DNA"/>
</dbReference>